<dbReference type="PANTHER" id="PTHR46066:SF2">
    <property type="entry name" value="CHITINASE DOMAIN-CONTAINING PROTEIN 1"/>
    <property type="match status" value="1"/>
</dbReference>
<dbReference type="Pfam" id="PF00704">
    <property type="entry name" value="Glyco_hydro_18"/>
    <property type="match status" value="1"/>
</dbReference>
<comment type="caution">
    <text evidence="5">The sequence shown here is derived from an EMBL/GenBank/DDBJ whole genome shotgun (WGS) entry which is preliminary data.</text>
</comment>
<accession>A0ABN1IWN0</accession>
<dbReference type="Gene3D" id="3.20.20.80">
    <property type="entry name" value="Glycosidases"/>
    <property type="match status" value="1"/>
</dbReference>
<dbReference type="Gene3D" id="3.10.50.10">
    <property type="match status" value="1"/>
</dbReference>
<dbReference type="InterPro" id="IPR041704">
    <property type="entry name" value="CFLE_GH18"/>
</dbReference>
<keyword evidence="6" id="KW-1185">Reference proteome</keyword>
<dbReference type="RefSeq" id="WP_343768268.1">
    <property type="nucleotide sequence ID" value="NZ_BAAACF010000001.1"/>
</dbReference>
<dbReference type="InterPro" id="IPR001223">
    <property type="entry name" value="Glyco_hydro18_cat"/>
</dbReference>
<evidence type="ECO:0000256" key="1">
    <source>
        <dbReference type="ARBA" id="ARBA00022801"/>
    </source>
</evidence>
<feature type="chain" id="PRO_5045315131" evidence="3">
    <location>
        <begin position="25"/>
        <end position="370"/>
    </location>
</feature>
<dbReference type="PROSITE" id="PS51910">
    <property type="entry name" value="GH18_2"/>
    <property type="match status" value="1"/>
</dbReference>
<dbReference type="InterPro" id="IPR017853">
    <property type="entry name" value="GH"/>
</dbReference>
<evidence type="ECO:0000259" key="4">
    <source>
        <dbReference type="PROSITE" id="PS51910"/>
    </source>
</evidence>
<dbReference type="PANTHER" id="PTHR46066">
    <property type="entry name" value="CHITINASE DOMAIN-CONTAINING PROTEIN 1 FAMILY MEMBER"/>
    <property type="match status" value="1"/>
</dbReference>
<protein>
    <submittedName>
        <fullName evidence="5">Glycoside hydrolase family 18 protein</fullName>
    </submittedName>
</protein>
<sequence length="370" mass="41697">MKKYKFLFPAIMMIVLLILSSSQSLTTSKYIGMLSDNNHWQLVKSQNSYTSLKNKLSSKAVLAFSTYYYSGDTSSYNSMVANSSLINEIATYGYTIDKLGNLKGLLPANQLTYAKNSGIKALALITNNFDGAISNELLRSPNNKKTLINNIISLLKSNGYKGVNIDLEGVYSYDREYYTTFIKELYETLNPQEFEVTLSIPAKVSDNPSNSWAYPYDYAQLSRYCDKIVLMTYDEHYPGGSPGAVASIGWVENVIKYAISTIPEEKILLGTAAYGYDWSSLGTKAYSISAIYKLAEKYNKNISWDSTSKTPYFNYTDSSGIYHSVWFENSTSLEFKLDLVNKYNLSGIAIWRLGLEDSSYWSTIKSKFDK</sequence>
<dbReference type="InterPro" id="IPR011583">
    <property type="entry name" value="Chitinase_II/V-like_cat"/>
</dbReference>
<evidence type="ECO:0000256" key="3">
    <source>
        <dbReference type="SAM" id="SignalP"/>
    </source>
</evidence>
<keyword evidence="2" id="KW-0326">Glycosidase</keyword>
<feature type="signal peptide" evidence="3">
    <location>
        <begin position="1"/>
        <end position="24"/>
    </location>
</feature>
<feature type="domain" description="GH18" evidence="4">
    <location>
        <begin position="63"/>
        <end position="370"/>
    </location>
</feature>
<dbReference type="CDD" id="cd02874">
    <property type="entry name" value="GH18_CFLE_spore_hydrolase"/>
    <property type="match status" value="1"/>
</dbReference>
<organism evidence="5 6">
    <name type="scientific">Clostridium malenominatum</name>
    <dbReference type="NCBI Taxonomy" id="1539"/>
    <lineage>
        <taxon>Bacteria</taxon>
        <taxon>Bacillati</taxon>
        <taxon>Bacillota</taxon>
        <taxon>Clostridia</taxon>
        <taxon>Eubacteriales</taxon>
        <taxon>Clostridiaceae</taxon>
        <taxon>Clostridium</taxon>
    </lineage>
</organism>
<dbReference type="EMBL" id="BAAACF010000001">
    <property type="protein sequence ID" value="GAA0722657.1"/>
    <property type="molecule type" value="Genomic_DNA"/>
</dbReference>
<dbReference type="InterPro" id="IPR029070">
    <property type="entry name" value="Chitinase_insertion_sf"/>
</dbReference>
<dbReference type="GO" id="GO:0016787">
    <property type="term" value="F:hydrolase activity"/>
    <property type="evidence" value="ECO:0007669"/>
    <property type="project" value="UniProtKB-KW"/>
</dbReference>
<gene>
    <name evidence="5" type="ORF">GCM10008905_14410</name>
</gene>
<proteinExistence type="predicted"/>
<evidence type="ECO:0000313" key="6">
    <source>
        <dbReference type="Proteomes" id="UP001500339"/>
    </source>
</evidence>
<dbReference type="Proteomes" id="UP001500339">
    <property type="component" value="Unassembled WGS sequence"/>
</dbReference>
<reference evidence="5 6" key="1">
    <citation type="journal article" date="2019" name="Int. J. Syst. Evol. Microbiol.">
        <title>The Global Catalogue of Microorganisms (GCM) 10K type strain sequencing project: providing services to taxonomists for standard genome sequencing and annotation.</title>
        <authorList>
            <consortium name="The Broad Institute Genomics Platform"/>
            <consortium name="The Broad Institute Genome Sequencing Center for Infectious Disease"/>
            <person name="Wu L."/>
            <person name="Ma J."/>
        </authorList>
    </citation>
    <scope>NUCLEOTIDE SEQUENCE [LARGE SCALE GENOMIC DNA]</scope>
    <source>
        <strain evidence="5 6">JCM 1405</strain>
    </source>
</reference>
<keyword evidence="3" id="KW-0732">Signal</keyword>
<keyword evidence="1 5" id="KW-0378">Hydrolase</keyword>
<evidence type="ECO:0000313" key="5">
    <source>
        <dbReference type="EMBL" id="GAA0722657.1"/>
    </source>
</evidence>
<dbReference type="SUPFAM" id="SSF51445">
    <property type="entry name" value="(Trans)glycosidases"/>
    <property type="match status" value="1"/>
</dbReference>
<evidence type="ECO:0000256" key="2">
    <source>
        <dbReference type="ARBA" id="ARBA00023295"/>
    </source>
</evidence>
<dbReference type="SMART" id="SM00636">
    <property type="entry name" value="Glyco_18"/>
    <property type="match status" value="1"/>
</dbReference>
<name>A0ABN1IWN0_9CLOT</name>